<dbReference type="InterPro" id="IPR002176">
    <property type="entry name" value="X-over_junc_endoDNase_RuvC"/>
</dbReference>
<name>A0A3A4A1E4_9ACTN</name>
<gene>
    <name evidence="7" type="ORF">D5H75_38365</name>
</gene>
<evidence type="ECO:0000256" key="5">
    <source>
        <dbReference type="ARBA" id="ARBA00023172"/>
    </source>
</evidence>
<keyword evidence="7" id="KW-0540">Nuclease</keyword>
<keyword evidence="4" id="KW-0238">DNA-binding</keyword>
<evidence type="ECO:0000256" key="6">
    <source>
        <dbReference type="ARBA" id="ARBA00023204"/>
    </source>
</evidence>
<dbReference type="RefSeq" id="WP_119931543.1">
    <property type="nucleotide sequence ID" value="NZ_QZEY01000027.1"/>
</dbReference>
<protein>
    <submittedName>
        <fullName evidence="7">Holliday junction endonuclease</fullName>
    </submittedName>
</protein>
<dbReference type="AlphaFoldDB" id="A0A3A4A1E4"/>
<dbReference type="GO" id="GO:0003677">
    <property type="term" value="F:DNA binding"/>
    <property type="evidence" value="ECO:0007669"/>
    <property type="project" value="UniProtKB-KW"/>
</dbReference>
<comment type="caution">
    <text evidence="7">The sequence shown here is derived from an EMBL/GenBank/DDBJ whole genome shotgun (WGS) entry which is preliminary data.</text>
</comment>
<accession>A0A3A4A1E4</accession>
<dbReference type="OrthoDB" id="3359450at2"/>
<evidence type="ECO:0000256" key="1">
    <source>
        <dbReference type="ARBA" id="ARBA00009518"/>
    </source>
</evidence>
<evidence type="ECO:0000313" key="8">
    <source>
        <dbReference type="Proteomes" id="UP000265768"/>
    </source>
</evidence>
<dbReference type="EMBL" id="QZEY01000027">
    <property type="protein sequence ID" value="RJL21082.1"/>
    <property type="molecule type" value="Genomic_DNA"/>
</dbReference>
<dbReference type="GO" id="GO:0006281">
    <property type="term" value="P:DNA repair"/>
    <property type="evidence" value="ECO:0007669"/>
    <property type="project" value="UniProtKB-KW"/>
</dbReference>
<comment type="similarity">
    <text evidence="1">Belongs to the RuvC family.</text>
</comment>
<sequence length="181" mass="19350">MSPRVLALDLAAECSGVAYPGGTMILRAPAPAGRTRTLADNLRRLDHIDTQVAALIRLYRPQVALVEDYARRVRSGAAHTLAEIGGAVRLALWRAAVPFAVVNIDHLKKYATGDTGADKTALALAAFKRAGVEFASHDECDAWWLYCMGADVLGQPVVRVPAAQRAVLSRLTWSAPIGAPP</sequence>
<evidence type="ECO:0000313" key="7">
    <source>
        <dbReference type="EMBL" id="RJL21082.1"/>
    </source>
</evidence>
<keyword evidence="8" id="KW-1185">Reference proteome</keyword>
<dbReference type="InterPro" id="IPR012337">
    <property type="entry name" value="RNaseH-like_sf"/>
</dbReference>
<organism evidence="7 8">
    <name type="scientific">Bailinhaonella thermotolerans</name>
    <dbReference type="NCBI Taxonomy" id="1070861"/>
    <lineage>
        <taxon>Bacteria</taxon>
        <taxon>Bacillati</taxon>
        <taxon>Actinomycetota</taxon>
        <taxon>Actinomycetes</taxon>
        <taxon>Streptosporangiales</taxon>
        <taxon>Streptosporangiaceae</taxon>
        <taxon>Bailinhaonella</taxon>
    </lineage>
</organism>
<evidence type="ECO:0000256" key="3">
    <source>
        <dbReference type="ARBA" id="ARBA00022842"/>
    </source>
</evidence>
<dbReference type="SUPFAM" id="SSF53098">
    <property type="entry name" value="Ribonuclease H-like"/>
    <property type="match status" value="1"/>
</dbReference>
<evidence type="ECO:0000256" key="4">
    <source>
        <dbReference type="ARBA" id="ARBA00023125"/>
    </source>
</evidence>
<keyword evidence="2" id="KW-0227">DNA damage</keyword>
<dbReference type="Pfam" id="PF02075">
    <property type="entry name" value="RuvC"/>
    <property type="match status" value="1"/>
</dbReference>
<dbReference type="Gene3D" id="3.30.420.10">
    <property type="entry name" value="Ribonuclease H-like superfamily/Ribonuclease H"/>
    <property type="match status" value="1"/>
</dbReference>
<keyword evidence="7" id="KW-0378">Hydrolase</keyword>
<keyword evidence="5" id="KW-0233">DNA recombination</keyword>
<reference evidence="7 8" key="1">
    <citation type="submission" date="2018-09" db="EMBL/GenBank/DDBJ databases">
        <title>YIM 75507 draft genome.</title>
        <authorList>
            <person name="Tang S."/>
            <person name="Feng Y."/>
        </authorList>
    </citation>
    <scope>NUCLEOTIDE SEQUENCE [LARGE SCALE GENOMIC DNA]</scope>
    <source>
        <strain evidence="7 8">YIM 75507</strain>
    </source>
</reference>
<dbReference type="GO" id="GO:0004520">
    <property type="term" value="F:DNA endonuclease activity"/>
    <property type="evidence" value="ECO:0007669"/>
    <property type="project" value="InterPro"/>
</dbReference>
<evidence type="ECO:0000256" key="2">
    <source>
        <dbReference type="ARBA" id="ARBA00022763"/>
    </source>
</evidence>
<dbReference type="GO" id="GO:0006310">
    <property type="term" value="P:DNA recombination"/>
    <property type="evidence" value="ECO:0007669"/>
    <property type="project" value="UniProtKB-KW"/>
</dbReference>
<proteinExistence type="inferred from homology"/>
<keyword evidence="6" id="KW-0234">DNA repair</keyword>
<dbReference type="InterPro" id="IPR036397">
    <property type="entry name" value="RNaseH_sf"/>
</dbReference>
<keyword evidence="3" id="KW-0460">Magnesium</keyword>
<dbReference type="Proteomes" id="UP000265768">
    <property type="component" value="Unassembled WGS sequence"/>
</dbReference>
<keyword evidence="7" id="KW-0255">Endonuclease</keyword>